<proteinExistence type="predicted"/>
<feature type="chain" id="PRO_5038950179" description="Lipoprotein" evidence="2">
    <location>
        <begin position="26"/>
        <end position="209"/>
    </location>
</feature>
<keyword evidence="4" id="KW-1185">Reference proteome</keyword>
<dbReference type="AlphaFoldDB" id="A0A413RP74"/>
<dbReference type="EMBL" id="QWKP01000138">
    <property type="protein sequence ID" value="RHA43819.1"/>
    <property type="molecule type" value="Genomic_DNA"/>
</dbReference>
<accession>A0A413RP74</accession>
<organism evidence="3 4">
    <name type="scientific">Cellulomonas rhizosphaerae</name>
    <dbReference type="NCBI Taxonomy" id="2293719"/>
    <lineage>
        <taxon>Bacteria</taxon>
        <taxon>Bacillati</taxon>
        <taxon>Actinomycetota</taxon>
        <taxon>Actinomycetes</taxon>
        <taxon>Micrococcales</taxon>
        <taxon>Cellulomonadaceae</taxon>
        <taxon>Cellulomonas</taxon>
    </lineage>
</organism>
<evidence type="ECO:0000313" key="3">
    <source>
        <dbReference type="EMBL" id="RHA43819.1"/>
    </source>
</evidence>
<gene>
    <name evidence="3" type="ORF">D1825_04370</name>
</gene>
<feature type="signal peptide" evidence="2">
    <location>
        <begin position="1"/>
        <end position="25"/>
    </location>
</feature>
<comment type="caution">
    <text evidence="3">The sequence shown here is derived from an EMBL/GenBank/DDBJ whole genome shotgun (WGS) entry which is preliminary data.</text>
</comment>
<evidence type="ECO:0008006" key="5">
    <source>
        <dbReference type="Google" id="ProtNLM"/>
    </source>
</evidence>
<keyword evidence="2" id="KW-0732">Signal</keyword>
<evidence type="ECO:0000256" key="2">
    <source>
        <dbReference type="SAM" id="SignalP"/>
    </source>
</evidence>
<reference evidence="3 4" key="1">
    <citation type="submission" date="2018-08" db="EMBL/GenBank/DDBJ databases">
        <title>Cellulomonas rhizosphaerae sp. nov., a novel actinomycete isolated from soil.</title>
        <authorList>
            <person name="Tian Y."/>
        </authorList>
    </citation>
    <scope>NUCLEOTIDE SEQUENCE [LARGE SCALE GENOMIC DNA]</scope>
    <source>
        <strain evidence="3 4">NEAU-TCZ24</strain>
    </source>
</reference>
<evidence type="ECO:0000256" key="1">
    <source>
        <dbReference type="SAM" id="MobiDB-lite"/>
    </source>
</evidence>
<feature type="compositionally biased region" description="Low complexity" evidence="1">
    <location>
        <begin position="29"/>
        <end position="45"/>
    </location>
</feature>
<feature type="region of interest" description="Disordered" evidence="1">
    <location>
        <begin position="25"/>
        <end position="63"/>
    </location>
</feature>
<sequence>MHGAWQLAPLVGAVVLVLATSGCTGDDGTATAPVPTTSASVTPSRAPSPTPTVVPTATAPALADGSDPDVGMFFTALPDVTGDEARAAETLMRFEVEFWRSMTTGAVSSALDDVASADVVQIVRNQVEGNKDRKITTSGSASDAFVDVNSGTKTVVIDVCNTMDDAVFTKGTKKTTGPEAGFDPAIVRMEVGETPKGWRVQSYTVRDAC</sequence>
<name>A0A413RP74_9CELL</name>
<dbReference type="Proteomes" id="UP000283374">
    <property type="component" value="Unassembled WGS sequence"/>
</dbReference>
<protein>
    <recommendedName>
        <fullName evidence="5">Lipoprotein</fullName>
    </recommendedName>
</protein>
<evidence type="ECO:0000313" key="4">
    <source>
        <dbReference type="Proteomes" id="UP000283374"/>
    </source>
</evidence>